<keyword evidence="2" id="KW-0472">Membrane</keyword>
<evidence type="ECO:0000313" key="7">
    <source>
        <dbReference type="Proteomes" id="UP000037460"/>
    </source>
</evidence>
<dbReference type="PANTHER" id="PTHR47687">
    <property type="entry name" value="G8 DOMAIN-CONTAINING PROTEIN DDB_G0288475-RELATED"/>
    <property type="match status" value="1"/>
</dbReference>
<dbReference type="GO" id="GO:0005886">
    <property type="term" value="C:plasma membrane"/>
    <property type="evidence" value="ECO:0007669"/>
    <property type="project" value="UniProtKB-SubCell"/>
</dbReference>
<dbReference type="PANTHER" id="PTHR47687:SF4">
    <property type="entry name" value="G8 DOMAIN-CONTAINING PROTEIN DDB_G0286311-RELATED"/>
    <property type="match status" value="1"/>
</dbReference>
<comment type="subcellular location">
    <subcellularLocation>
        <location evidence="1">Cell membrane</location>
    </subcellularLocation>
</comment>
<dbReference type="Pfam" id="PF24606">
    <property type="entry name" value="CEMIP_beta-hel"/>
    <property type="match status" value="1"/>
</dbReference>
<evidence type="ECO:0000256" key="2">
    <source>
        <dbReference type="ARBA" id="ARBA00022475"/>
    </source>
</evidence>
<evidence type="ECO:0000313" key="6">
    <source>
        <dbReference type="EMBL" id="KOO25907.1"/>
    </source>
</evidence>
<gene>
    <name evidence="6" type="ORF">Ctob_012801</name>
</gene>
<keyword evidence="3" id="KW-0325">Glycoprotein</keyword>
<dbReference type="SMART" id="SM01225">
    <property type="entry name" value="G8"/>
    <property type="match status" value="1"/>
</dbReference>
<evidence type="ECO:0000256" key="4">
    <source>
        <dbReference type="ARBA" id="ARBA00038413"/>
    </source>
</evidence>
<dbReference type="InterPro" id="IPR055401">
    <property type="entry name" value="CEMIP_beta-hel_dom"/>
</dbReference>
<comment type="caution">
    <text evidence="6">The sequence shown here is derived from an EMBL/GenBank/DDBJ whole genome shotgun (WGS) entry which is preliminary data.</text>
</comment>
<dbReference type="EMBL" id="JWZX01002913">
    <property type="protein sequence ID" value="KOO25907.1"/>
    <property type="molecule type" value="Genomic_DNA"/>
</dbReference>
<dbReference type="AlphaFoldDB" id="A0A0M0JHU4"/>
<protein>
    <submittedName>
        <fullName evidence="6">Communication mutant protein</fullName>
    </submittedName>
</protein>
<dbReference type="SUPFAM" id="SSF51126">
    <property type="entry name" value="Pectin lyase-like"/>
    <property type="match status" value="1"/>
</dbReference>
<proteinExistence type="inferred from homology"/>
<evidence type="ECO:0000259" key="5">
    <source>
        <dbReference type="PROSITE" id="PS51484"/>
    </source>
</evidence>
<dbReference type="InterPro" id="IPR019316">
    <property type="entry name" value="G8_domain"/>
</dbReference>
<evidence type="ECO:0000256" key="1">
    <source>
        <dbReference type="ARBA" id="ARBA00004236"/>
    </source>
</evidence>
<dbReference type="InterPro" id="IPR011050">
    <property type="entry name" value="Pectin_lyase_fold/virulence"/>
</dbReference>
<sequence length="943" mass="100455">MLLSVVLAQSTSPYYAAVGELVRMFEPSGPSSTSRTGCPHDQSGLVSWHNAATWASGVPPSAGAHVTLPQGQKVLLSRDVGYTLGLVTIPATSELIIGENSSHGVALNMAGMQVDGALRAGAQTCRLTTRVTITLFGARPPTKEVRDALPPTFKGIVVSSTGSLDLHGQRFYRTWTRLAAPVSPGDTTVYLQRAVNWEPGQQVLLTTTALKDARDYHRNEVLVLSRLLSPPAGVGAALQLTSAARYAHGANGAWQGEVALLSRRIVVQGSAADSEPTDTTPIACTTSRWALGSNSVPCANSFLTGFGGHVLVMGQGRVSGVEFFRMGQTNQMARYPMHFHFVGNAGTGGTRASMRDSSVHRSFYRCVSVHGTNNALISENVAYDAIGHCFYLEDGIEQDNTFEYNLASFVHPIGMPAAISTSGQFCEDIVQSDTLTLPADSAAAGFYITNGHNTIVGNAASGGWAGFALPQLDSPIMSHRSSSMKPSRYPLLRFEGNSAHSSGFWWASAGMIYFGGKLWHTDVNTTAPPPNTTAPPPLRYNPCRQNPARVTCAAELESWGGCPAGYEAATRITETKVFLGAFTGVSHWGSAPEIVGYEAHDVGLSASILGYGFLNRVLVRCRTGAALQVPCEVSGCNVDTTLASMGGTGFIWYDTAQAHIFTNATFRRCGVRASGSGGTEVGCGTGSSGCSARSSVWAFLTHSDQFAPQFMQATKGIRYENTGLRFRMTNFVADNGGHLHNGMSSSVSGRLQNWYDADGTAAGLRGPLLLGSAPLDGGKWWHLDDACVMEPLSRLWQCGVRGTRTVGSVLLQWYEEQARSLGRLVCGNGQIGMACTPVGYVKHWGSRYATGAGKALPLTRNGLVTGVTGGYGWHVAFTSGTPRVLNLTQIQVPHTTKLLISIAYPASVDTINVTAMAPSWCYPWQSAQRRCTTAYTRVASIAE</sequence>
<keyword evidence="7" id="KW-1185">Reference proteome</keyword>
<accession>A0A0M0JHU4</accession>
<name>A0A0M0JHU4_9EUKA</name>
<evidence type="ECO:0000256" key="3">
    <source>
        <dbReference type="ARBA" id="ARBA00023180"/>
    </source>
</evidence>
<feature type="domain" description="G8" evidence="5">
    <location>
        <begin position="52"/>
        <end position="180"/>
    </location>
</feature>
<dbReference type="OrthoDB" id="2094524at2759"/>
<comment type="similarity">
    <text evidence="4">Belongs to the comF family.</text>
</comment>
<dbReference type="InterPro" id="IPR052334">
    <property type="entry name" value="G8_domain-comF-like"/>
</dbReference>
<keyword evidence="2" id="KW-1003">Cell membrane</keyword>
<reference evidence="7" key="1">
    <citation type="journal article" date="2015" name="PLoS Genet.">
        <title>Genome Sequence and Transcriptome Analyses of Chrysochromulina tobin: Metabolic Tools for Enhanced Algal Fitness in the Prominent Order Prymnesiales (Haptophyceae).</title>
        <authorList>
            <person name="Hovde B.T."/>
            <person name="Deodato C.R."/>
            <person name="Hunsperger H.M."/>
            <person name="Ryken S.A."/>
            <person name="Yost W."/>
            <person name="Jha R.K."/>
            <person name="Patterson J."/>
            <person name="Monnat R.J. Jr."/>
            <person name="Barlow S.B."/>
            <person name="Starkenburg S.R."/>
            <person name="Cattolico R.A."/>
        </authorList>
    </citation>
    <scope>NUCLEOTIDE SEQUENCE</scope>
    <source>
        <strain evidence="7">CCMP291</strain>
    </source>
</reference>
<organism evidence="6 7">
    <name type="scientific">Chrysochromulina tobinii</name>
    <dbReference type="NCBI Taxonomy" id="1460289"/>
    <lineage>
        <taxon>Eukaryota</taxon>
        <taxon>Haptista</taxon>
        <taxon>Haptophyta</taxon>
        <taxon>Prymnesiophyceae</taxon>
        <taxon>Prymnesiales</taxon>
        <taxon>Chrysochromulinaceae</taxon>
        <taxon>Chrysochromulina</taxon>
    </lineage>
</organism>
<feature type="non-terminal residue" evidence="6">
    <location>
        <position position="943"/>
    </location>
</feature>
<dbReference type="PROSITE" id="PS51484">
    <property type="entry name" value="G8"/>
    <property type="match status" value="1"/>
</dbReference>
<dbReference type="Pfam" id="PF10162">
    <property type="entry name" value="G8"/>
    <property type="match status" value="1"/>
</dbReference>
<dbReference type="Proteomes" id="UP000037460">
    <property type="component" value="Unassembled WGS sequence"/>
</dbReference>